<dbReference type="OrthoDB" id="3010120at2759"/>
<evidence type="ECO:0000313" key="1">
    <source>
        <dbReference type="EMBL" id="THU93397.1"/>
    </source>
</evidence>
<protein>
    <submittedName>
        <fullName evidence="1">Uncharacterized protein</fullName>
    </submittedName>
</protein>
<organism evidence="1 2">
    <name type="scientific">Dendrothele bispora (strain CBS 962.96)</name>
    <dbReference type="NCBI Taxonomy" id="1314807"/>
    <lineage>
        <taxon>Eukaryota</taxon>
        <taxon>Fungi</taxon>
        <taxon>Dikarya</taxon>
        <taxon>Basidiomycota</taxon>
        <taxon>Agaricomycotina</taxon>
        <taxon>Agaricomycetes</taxon>
        <taxon>Agaricomycetidae</taxon>
        <taxon>Agaricales</taxon>
        <taxon>Agaricales incertae sedis</taxon>
        <taxon>Dendrothele</taxon>
    </lineage>
</organism>
<evidence type="ECO:0000313" key="2">
    <source>
        <dbReference type="Proteomes" id="UP000297245"/>
    </source>
</evidence>
<keyword evidence="2" id="KW-1185">Reference proteome</keyword>
<dbReference type="EMBL" id="ML179250">
    <property type="protein sequence ID" value="THU93397.1"/>
    <property type="molecule type" value="Genomic_DNA"/>
</dbReference>
<proteinExistence type="predicted"/>
<dbReference type="Proteomes" id="UP000297245">
    <property type="component" value="Unassembled WGS sequence"/>
</dbReference>
<name>A0A4S8LV15_DENBC</name>
<reference evidence="1 2" key="1">
    <citation type="journal article" date="2019" name="Nat. Ecol. Evol.">
        <title>Megaphylogeny resolves global patterns of mushroom evolution.</title>
        <authorList>
            <person name="Varga T."/>
            <person name="Krizsan K."/>
            <person name="Foldi C."/>
            <person name="Dima B."/>
            <person name="Sanchez-Garcia M."/>
            <person name="Sanchez-Ramirez S."/>
            <person name="Szollosi G.J."/>
            <person name="Szarkandi J.G."/>
            <person name="Papp V."/>
            <person name="Albert L."/>
            <person name="Andreopoulos W."/>
            <person name="Angelini C."/>
            <person name="Antonin V."/>
            <person name="Barry K.W."/>
            <person name="Bougher N.L."/>
            <person name="Buchanan P."/>
            <person name="Buyck B."/>
            <person name="Bense V."/>
            <person name="Catcheside P."/>
            <person name="Chovatia M."/>
            <person name="Cooper J."/>
            <person name="Damon W."/>
            <person name="Desjardin D."/>
            <person name="Finy P."/>
            <person name="Geml J."/>
            <person name="Haridas S."/>
            <person name="Hughes K."/>
            <person name="Justo A."/>
            <person name="Karasinski D."/>
            <person name="Kautmanova I."/>
            <person name="Kiss B."/>
            <person name="Kocsube S."/>
            <person name="Kotiranta H."/>
            <person name="LaButti K.M."/>
            <person name="Lechner B.E."/>
            <person name="Liimatainen K."/>
            <person name="Lipzen A."/>
            <person name="Lukacs Z."/>
            <person name="Mihaltcheva S."/>
            <person name="Morgado L.N."/>
            <person name="Niskanen T."/>
            <person name="Noordeloos M.E."/>
            <person name="Ohm R.A."/>
            <person name="Ortiz-Santana B."/>
            <person name="Ovrebo C."/>
            <person name="Racz N."/>
            <person name="Riley R."/>
            <person name="Savchenko A."/>
            <person name="Shiryaev A."/>
            <person name="Soop K."/>
            <person name="Spirin V."/>
            <person name="Szebenyi C."/>
            <person name="Tomsovsky M."/>
            <person name="Tulloss R.E."/>
            <person name="Uehling J."/>
            <person name="Grigoriev I.V."/>
            <person name="Vagvolgyi C."/>
            <person name="Papp T."/>
            <person name="Martin F.M."/>
            <person name="Miettinen O."/>
            <person name="Hibbett D.S."/>
            <person name="Nagy L.G."/>
        </authorList>
    </citation>
    <scope>NUCLEOTIDE SEQUENCE [LARGE SCALE GENOMIC DNA]</scope>
    <source>
        <strain evidence="1 2">CBS 962.96</strain>
    </source>
</reference>
<dbReference type="AlphaFoldDB" id="A0A4S8LV15"/>
<accession>A0A4S8LV15</accession>
<gene>
    <name evidence="1" type="ORF">K435DRAFT_861553</name>
</gene>
<sequence>MVLNSSSDLSPETKSSTVLFTEKTARGMSMSMSTECHATQCCCNHTDSHFLVRCGCPNDKPSSHPMHDMDDAFHREWCTKCLRFCYQPPNCRYVCVRRPVLRGPLLYIAAVFGYLAPPLLTQLPPFPFPYYRHSPIP</sequence>